<reference evidence="2 3" key="2">
    <citation type="submission" date="2018-11" db="EMBL/GenBank/DDBJ databases">
        <authorList>
            <consortium name="Pathogen Informatics"/>
        </authorList>
    </citation>
    <scope>NUCLEOTIDE SEQUENCE [LARGE SCALE GENOMIC DNA]</scope>
</reference>
<gene>
    <name evidence="2" type="ORF">NBR_LOCUS159</name>
</gene>
<accession>A0A0N4XCI1</accession>
<evidence type="ECO:0000259" key="1">
    <source>
        <dbReference type="Pfam" id="PF22084"/>
    </source>
</evidence>
<dbReference type="Proteomes" id="UP000271162">
    <property type="component" value="Unassembled WGS sequence"/>
</dbReference>
<feature type="domain" description="UFSP N-terminal MPN" evidence="1">
    <location>
        <begin position="22"/>
        <end position="64"/>
    </location>
</feature>
<keyword evidence="3" id="KW-1185">Reference proteome</keyword>
<dbReference type="InterPro" id="IPR054308">
    <property type="entry name" value="UFSP_MPN"/>
</dbReference>
<sequence length="66" mass="7644">MVFFIQNYHNLRSWIDEDSQIGGLVFGRPSRKEVVLVTFAPSESLDYKLTRYMLSCMSAGIYLVSY</sequence>
<evidence type="ECO:0000313" key="3">
    <source>
        <dbReference type="Proteomes" id="UP000271162"/>
    </source>
</evidence>
<evidence type="ECO:0000313" key="4">
    <source>
        <dbReference type="WBParaSite" id="NBR_0000015801-mRNA-1"/>
    </source>
</evidence>
<dbReference type="AlphaFoldDB" id="A0A0N4XCI1"/>
<dbReference type="STRING" id="27835.A0A0N4XCI1"/>
<protein>
    <submittedName>
        <fullName evidence="4">Rad51 domain-containing protein</fullName>
    </submittedName>
</protein>
<reference evidence="4" key="1">
    <citation type="submission" date="2017-02" db="UniProtKB">
        <authorList>
            <consortium name="WormBaseParasite"/>
        </authorList>
    </citation>
    <scope>IDENTIFICATION</scope>
</reference>
<proteinExistence type="predicted"/>
<dbReference type="WBParaSite" id="NBR_0000015801-mRNA-1">
    <property type="protein sequence ID" value="NBR_0000015801-mRNA-1"/>
    <property type="gene ID" value="NBR_0000015801"/>
</dbReference>
<organism evidence="4">
    <name type="scientific">Nippostrongylus brasiliensis</name>
    <name type="common">Rat hookworm</name>
    <dbReference type="NCBI Taxonomy" id="27835"/>
    <lineage>
        <taxon>Eukaryota</taxon>
        <taxon>Metazoa</taxon>
        <taxon>Ecdysozoa</taxon>
        <taxon>Nematoda</taxon>
        <taxon>Chromadorea</taxon>
        <taxon>Rhabditida</taxon>
        <taxon>Rhabditina</taxon>
        <taxon>Rhabditomorpha</taxon>
        <taxon>Strongyloidea</taxon>
        <taxon>Heligmosomidae</taxon>
        <taxon>Nippostrongylus</taxon>
    </lineage>
</organism>
<name>A0A0N4XCI1_NIPBR</name>
<dbReference type="EMBL" id="UYSL01000043">
    <property type="protein sequence ID" value="VDL62465.1"/>
    <property type="molecule type" value="Genomic_DNA"/>
</dbReference>
<dbReference type="Pfam" id="PF22084">
    <property type="entry name" value="UfSP_MPN_N"/>
    <property type="match status" value="1"/>
</dbReference>
<evidence type="ECO:0000313" key="2">
    <source>
        <dbReference type="EMBL" id="VDL62465.1"/>
    </source>
</evidence>